<dbReference type="NCBIfam" id="TIGR00697">
    <property type="entry name" value="queuosine precursor transporter"/>
    <property type="match status" value="1"/>
</dbReference>
<protein>
    <recommendedName>
        <fullName evidence="1">Queuosine precursor transporter</fullName>
    </recommendedName>
</protein>
<evidence type="ECO:0000313" key="5">
    <source>
        <dbReference type="Proteomes" id="UP000017052"/>
    </source>
</evidence>
<feature type="region of interest" description="Disordered" evidence="2">
    <location>
        <begin position="1"/>
        <end position="30"/>
    </location>
</feature>
<evidence type="ECO:0000313" key="4">
    <source>
        <dbReference type="EMBL" id="ERK50396.1"/>
    </source>
</evidence>
<keyword evidence="5" id="KW-1185">Reference proteome</keyword>
<feature type="transmembrane region" description="Helical" evidence="3">
    <location>
        <begin position="41"/>
        <end position="60"/>
    </location>
</feature>
<feature type="transmembrane region" description="Helical" evidence="3">
    <location>
        <begin position="144"/>
        <end position="168"/>
    </location>
</feature>
<dbReference type="GeneID" id="95360274"/>
<keyword evidence="3" id="KW-0812">Transmembrane</keyword>
<feature type="transmembrane region" description="Helical" evidence="3">
    <location>
        <begin position="220"/>
        <end position="239"/>
    </location>
</feature>
<feature type="transmembrane region" description="Helical" evidence="3">
    <location>
        <begin position="66"/>
        <end position="84"/>
    </location>
</feature>
<dbReference type="RefSeq" id="WP_021798747.1">
    <property type="nucleotide sequence ID" value="NZ_ACVN02000306.1"/>
</dbReference>
<evidence type="ECO:0000256" key="2">
    <source>
        <dbReference type="SAM" id="MobiDB-lite"/>
    </source>
</evidence>
<comment type="caution">
    <text evidence="4">The sequence shown here is derived from an EMBL/GenBank/DDBJ whole genome shotgun (WGS) entry which is preliminary data.</text>
</comment>
<organism evidence="4 5">
    <name type="scientific">Propionibacterium acidifaciens F0233</name>
    <dbReference type="NCBI Taxonomy" id="553198"/>
    <lineage>
        <taxon>Bacteria</taxon>
        <taxon>Bacillati</taxon>
        <taxon>Actinomycetota</taxon>
        <taxon>Actinomycetes</taxon>
        <taxon>Propionibacteriales</taxon>
        <taxon>Propionibacteriaceae</taxon>
        <taxon>Propionibacterium</taxon>
    </lineage>
</organism>
<dbReference type="PANTHER" id="PTHR34300">
    <property type="entry name" value="QUEUOSINE PRECURSOR TRANSPORTER-RELATED"/>
    <property type="match status" value="1"/>
</dbReference>
<keyword evidence="3" id="KW-0472">Membrane</keyword>
<dbReference type="Pfam" id="PF02592">
    <property type="entry name" value="Vut_1"/>
    <property type="match status" value="1"/>
</dbReference>
<sequence length="255" mass="26527">MAEEPAGARSAQPPDAGGERPASATGRPAAEPAYASTGARFYPIMLAAMAVVIVLSGIGGSKAVQLGPILTDGAFFIFPFSYVLGDSITEIYGPRAARQAITTGFAVNIVSSSIYWVIIVLPGLSDGSNAARDAAFRLALGPVWQVVLAGVVGFAGGQSTNSLIMWLGKRRNHEKGLYGRLVSSTGAGELIDTLLFCLIAAHAIGLTAVGQVVNYTIVGYLYKIALQYALVPLTGRVIAAIKRREPSYRAALAAA</sequence>
<accession>U2Q231</accession>
<evidence type="ECO:0000256" key="3">
    <source>
        <dbReference type="SAM" id="Phobius"/>
    </source>
</evidence>
<feature type="transmembrane region" description="Helical" evidence="3">
    <location>
        <begin position="189"/>
        <end position="208"/>
    </location>
</feature>
<keyword evidence="3" id="KW-1133">Transmembrane helix</keyword>
<gene>
    <name evidence="4" type="ORF">HMPREF0682_0283</name>
</gene>
<dbReference type="Proteomes" id="UP000017052">
    <property type="component" value="Unassembled WGS sequence"/>
</dbReference>
<name>U2Q231_9ACTN</name>
<dbReference type="AlphaFoldDB" id="U2Q231"/>
<proteinExistence type="predicted"/>
<reference evidence="4" key="1">
    <citation type="submission" date="2013-08" db="EMBL/GenBank/DDBJ databases">
        <authorList>
            <person name="Durkin A.S."/>
            <person name="Haft D.R."/>
            <person name="McCorrison J."/>
            <person name="Torralba M."/>
            <person name="Gillis M."/>
            <person name="Haft D.H."/>
            <person name="Methe B."/>
            <person name="Sutton G."/>
            <person name="Nelson K.E."/>
        </authorList>
    </citation>
    <scope>NUCLEOTIDE SEQUENCE [LARGE SCALE GENOMIC DNA]</scope>
    <source>
        <strain evidence="4">F0233</strain>
    </source>
</reference>
<dbReference type="PANTHER" id="PTHR34300:SF2">
    <property type="entry name" value="QUEUOSINE PRECURSOR TRANSPORTER-RELATED"/>
    <property type="match status" value="1"/>
</dbReference>
<evidence type="ECO:0000256" key="1">
    <source>
        <dbReference type="NCBIfam" id="TIGR00697"/>
    </source>
</evidence>
<dbReference type="EMBL" id="ACVN02000306">
    <property type="protein sequence ID" value="ERK50396.1"/>
    <property type="molecule type" value="Genomic_DNA"/>
</dbReference>
<dbReference type="InterPro" id="IPR003744">
    <property type="entry name" value="YhhQ"/>
</dbReference>
<feature type="transmembrane region" description="Helical" evidence="3">
    <location>
        <begin position="105"/>
        <end position="124"/>
    </location>
</feature>